<dbReference type="InterPro" id="IPR033133">
    <property type="entry name" value="PUM-HD"/>
</dbReference>
<dbReference type="FunFam" id="1.25.10.10:FF:000405">
    <property type="entry name" value="Pumilio homolog 24"/>
    <property type="match status" value="1"/>
</dbReference>
<feature type="repeat" description="Pumilio" evidence="4">
    <location>
        <begin position="440"/>
        <end position="477"/>
    </location>
</feature>
<dbReference type="SUPFAM" id="SSF48371">
    <property type="entry name" value="ARM repeat"/>
    <property type="match status" value="1"/>
</dbReference>
<dbReference type="AlphaFoldDB" id="A0A833QW21"/>
<keyword evidence="3" id="KW-0694">RNA-binding</keyword>
<evidence type="ECO:0000313" key="8">
    <source>
        <dbReference type="Proteomes" id="UP000623129"/>
    </source>
</evidence>
<name>A0A833QW21_9POAL</name>
<dbReference type="SMART" id="SM00025">
    <property type="entry name" value="Pumilio"/>
    <property type="match status" value="5"/>
</dbReference>
<accession>A0A833QW21</accession>
<dbReference type="Proteomes" id="UP000623129">
    <property type="component" value="Unassembled WGS sequence"/>
</dbReference>
<gene>
    <name evidence="7" type="ORF">FCM35_KLT04143</name>
</gene>
<feature type="compositionally biased region" description="Basic and acidic residues" evidence="5">
    <location>
        <begin position="40"/>
        <end position="58"/>
    </location>
</feature>
<dbReference type="InterPro" id="IPR016024">
    <property type="entry name" value="ARM-type_fold"/>
</dbReference>
<dbReference type="PANTHER" id="PTHR13389">
    <property type="entry name" value="PUMILIO HOMOLOG 3"/>
    <property type="match status" value="1"/>
</dbReference>
<dbReference type="Gene3D" id="1.25.10.10">
    <property type="entry name" value="Leucine-rich Repeat Variant"/>
    <property type="match status" value="1"/>
</dbReference>
<evidence type="ECO:0000313" key="7">
    <source>
        <dbReference type="EMBL" id="KAF3330789.1"/>
    </source>
</evidence>
<dbReference type="EMBL" id="SWLB01000013">
    <property type="protein sequence ID" value="KAF3330789.1"/>
    <property type="molecule type" value="Genomic_DNA"/>
</dbReference>
<evidence type="ECO:0000256" key="5">
    <source>
        <dbReference type="SAM" id="MobiDB-lite"/>
    </source>
</evidence>
<comment type="caution">
    <text evidence="7">The sequence shown here is derived from an EMBL/GenBank/DDBJ whole genome shotgun (WGS) entry which is preliminary data.</text>
</comment>
<feature type="repeat" description="Pumilio" evidence="4">
    <location>
        <begin position="223"/>
        <end position="258"/>
    </location>
</feature>
<feature type="repeat" description="Pumilio" evidence="4">
    <location>
        <begin position="187"/>
        <end position="222"/>
    </location>
</feature>
<organism evidence="7 8">
    <name type="scientific">Carex littledalei</name>
    <dbReference type="NCBI Taxonomy" id="544730"/>
    <lineage>
        <taxon>Eukaryota</taxon>
        <taxon>Viridiplantae</taxon>
        <taxon>Streptophyta</taxon>
        <taxon>Embryophyta</taxon>
        <taxon>Tracheophyta</taxon>
        <taxon>Spermatophyta</taxon>
        <taxon>Magnoliopsida</taxon>
        <taxon>Liliopsida</taxon>
        <taxon>Poales</taxon>
        <taxon>Cyperaceae</taxon>
        <taxon>Cyperoideae</taxon>
        <taxon>Cariceae</taxon>
        <taxon>Carex</taxon>
        <taxon>Carex subgen. Euthyceras</taxon>
    </lineage>
</organism>
<keyword evidence="8" id="KW-1185">Reference proteome</keyword>
<dbReference type="PANTHER" id="PTHR13389:SF0">
    <property type="entry name" value="PUMILIO HOMOLOG 3"/>
    <property type="match status" value="1"/>
</dbReference>
<dbReference type="Pfam" id="PF08144">
    <property type="entry name" value="CPL"/>
    <property type="match status" value="1"/>
</dbReference>
<dbReference type="InterPro" id="IPR012959">
    <property type="entry name" value="CPL_dom"/>
</dbReference>
<dbReference type="PROSITE" id="PS50302">
    <property type="entry name" value="PUM"/>
    <property type="match status" value="3"/>
</dbReference>
<dbReference type="InterPro" id="IPR011989">
    <property type="entry name" value="ARM-like"/>
</dbReference>
<evidence type="ECO:0000256" key="3">
    <source>
        <dbReference type="ARBA" id="ARBA00022884"/>
    </source>
</evidence>
<dbReference type="OrthoDB" id="497380at2759"/>
<proteinExistence type="predicted"/>
<feature type="domain" description="PUM-HD" evidence="6">
    <location>
        <begin position="159"/>
        <end position="503"/>
    </location>
</feature>
<sequence length="710" mass="79303">MEAPKYRMDSTALHLEVSAPMPLGCLRMAVEAAELQMEAAAEKSRRKFGSELRERGELEPSLSKPKPLMETGRKKMELKKRKRDDKAGQKPKGAKKHVPGKVARAPEKAQEKWAKKENHTATNADKNEPKSAKERRLASKEVAELRKKKRRPNYALEKELALLWEKMRCHGVSKEDRSKFVTEALRKMGGKFMEIAASHVSARVLQTCIKYCTQEERDKVFDALRPHFLTLARKKYAVHLVKKLLDSASKKQFELFVSSLHGHVASLLRHSVGAAVVEHVYHLANGSHKRSLLVEIYSTELQLFQDLTKTNSGRLLDIIAKLGLKKKLVLEHMNKVIQALLGKGIVDYSIVHTAILEYFTIADKTSATDVILQLISQIEGSGSTEETEVAANLSKKIKKKRKRSAQPLLVRMMHNRDGLKLAVLCVKHGTAKDRKKIIKGMKGHVRKLALDQYGSLLLICILSIVDDTKLVNKIIIEEIRKALNELVLDKNGRRPLLQLLHPNCSRYLSPDDLACLNYTVPSLSSQGEELAEMDVTDKVQMASVEGKKDPSLRRRELLLDSGLAEGLIEACIENLGVLLRSNFGREVIYEVALGGADKILQPLSDKIDALHEAITSLAAVPKGTDSEDEHVFENFHSSRTIRKLVLDSHAFASALWKGSLKGKTDVWAQGHSSKVILAFLESSDSKTRELAKSELQHLIDSGVLKAPGNK</sequence>
<feature type="region of interest" description="Disordered" evidence="5">
    <location>
        <begin position="37"/>
        <end position="139"/>
    </location>
</feature>
<dbReference type="GO" id="GO:0006417">
    <property type="term" value="P:regulation of translation"/>
    <property type="evidence" value="ECO:0007669"/>
    <property type="project" value="UniProtKB-KW"/>
</dbReference>
<keyword evidence="1" id="KW-0677">Repeat</keyword>
<reference evidence="7" key="1">
    <citation type="submission" date="2020-01" db="EMBL/GenBank/DDBJ databases">
        <title>Genome sequence of Kobresia littledalei, the first chromosome-level genome in the family Cyperaceae.</title>
        <authorList>
            <person name="Qu G."/>
        </authorList>
    </citation>
    <scope>NUCLEOTIDE SEQUENCE</scope>
    <source>
        <strain evidence="7">C.B.Clarke</strain>
        <tissue evidence="7">Leaf</tissue>
    </source>
</reference>
<evidence type="ECO:0000256" key="1">
    <source>
        <dbReference type="ARBA" id="ARBA00022737"/>
    </source>
</evidence>
<dbReference type="InterPro" id="IPR040059">
    <property type="entry name" value="PUM3"/>
</dbReference>
<dbReference type="Pfam" id="PF00806">
    <property type="entry name" value="PUF"/>
    <property type="match status" value="2"/>
</dbReference>
<feature type="compositionally biased region" description="Basic and acidic residues" evidence="5">
    <location>
        <begin position="104"/>
        <end position="139"/>
    </location>
</feature>
<evidence type="ECO:0000256" key="4">
    <source>
        <dbReference type="PROSITE-ProRule" id="PRU00317"/>
    </source>
</evidence>
<dbReference type="PROSITE" id="PS50303">
    <property type="entry name" value="PUM_HD"/>
    <property type="match status" value="1"/>
</dbReference>
<dbReference type="GO" id="GO:0005730">
    <property type="term" value="C:nucleolus"/>
    <property type="evidence" value="ECO:0007669"/>
    <property type="project" value="TreeGrafter"/>
</dbReference>
<evidence type="ECO:0000259" key="6">
    <source>
        <dbReference type="PROSITE" id="PS50303"/>
    </source>
</evidence>
<protein>
    <submittedName>
        <fullName evidence="7">Pumilio 24-like protein</fullName>
    </submittedName>
</protein>
<keyword evidence="2" id="KW-0810">Translation regulation</keyword>
<dbReference type="GO" id="GO:0003729">
    <property type="term" value="F:mRNA binding"/>
    <property type="evidence" value="ECO:0007669"/>
    <property type="project" value="TreeGrafter"/>
</dbReference>
<evidence type="ECO:0000256" key="2">
    <source>
        <dbReference type="ARBA" id="ARBA00022845"/>
    </source>
</evidence>
<dbReference type="InterPro" id="IPR001313">
    <property type="entry name" value="Pumilio_RNA-bd_rpt"/>
</dbReference>